<name>A0A6C0D897_9ZZZZ</name>
<dbReference type="EMBL" id="MN739539">
    <property type="protein sequence ID" value="QHT11925.1"/>
    <property type="molecule type" value="Genomic_DNA"/>
</dbReference>
<protein>
    <submittedName>
        <fullName evidence="2">Uncharacterized protein</fullName>
    </submittedName>
</protein>
<accession>A0A6C0D897</accession>
<evidence type="ECO:0000256" key="1">
    <source>
        <dbReference type="SAM" id="MobiDB-lite"/>
    </source>
</evidence>
<feature type="region of interest" description="Disordered" evidence="1">
    <location>
        <begin position="199"/>
        <end position="225"/>
    </location>
</feature>
<evidence type="ECO:0000313" key="2">
    <source>
        <dbReference type="EMBL" id="QHT11925.1"/>
    </source>
</evidence>
<organism evidence="2">
    <name type="scientific">viral metagenome</name>
    <dbReference type="NCBI Taxonomy" id="1070528"/>
    <lineage>
        <taxon>unclassified sequences</taxon>
        <taxon>metagenomes</taxon>
        <taxon>organismal metagenomes</taxon>
    </lineage>
</organism>
<feature type="region of interest" description="Disordered" evidence="1">
    <location>
        <begin position="144"/>
        <end position="167"/>
    </location>
</feature>
<feature type="compositionally biased region" description="Polar residues" evidence="1">
    <location>
        <begin position="155"/>
        <end position="167"/>
    </location>
</feature>
<dbReference type="AlphaFoldDB" id="A0A6C0D897"/>
<proteinExistence type="predicted"/>
<sequence length="225" mass="26072">MSLYIHPENQTLLWNTLQKNPKFQNLTINKQEWFSSIIKAFYEKIQYLPPLTTQELLQINRQTISYMMEEINALLVDRPKFAESKKVVSDFNTRQQEYESALKPKLPPIADFSEKISDDAIQNMDELIQQQIRQRDYDVEKAKERLPPPPVANTIAPTPLQSNSMNDSVFKDTVDTRMTKIEQTLEQLHKTMEKILAKFSDTETRPAEPIASSTTQHADSALENK</sequence>
<reference evidence="2" key="1">
    <citation type="journal article" date="2020" name="Nature">
        <title>Giant virus diversity and host interactions through global metagenomics.</title>
        <authorList>
            <person name="Schulz F."/>
            <person name="Roux S."/>
            <person name="Paez-Espino D."/>
            <person name="Jungbluth S."/>
            <person name="Walsh D.A."/>
            <person name="Denef V.J."/>
            <person name="McMahon K.D."/>
            <person name="Konstantinidis K.T."/>
            <person name="Eloe-Fadrosh E.A."/>
            <person name="Kyrpides N.C."/>
            <person name="Woyke T."/>
        </authorList>
    </citation>
    <scope>NUCLEOTIDE SEQUENCE</scope>
    <source>
        <strain evidence="2">GVMAG-M-3300023174-124</strain>
    </source>
</reference>